<evidence type="ECO:0000259" key="1">
    <source>
        <dbReference type="Pfam" id="PF20231"/>
    </source>
</evidence>
<dbReference type="Proteomes" id="UP001150217">
    <property type="component" value="Unassembled WGS sequence"/>
</dbReference>
<protein>
    <recommendedName>
        <fullName evidence="1">DUF6589 domain-containing protein</fullName>
    </recommendedName>
</protein>
<reference evidence="2" key="1">
    <citation type="submission" date="2022-08" db="EMBL/GenBank/DDBJ databases">
        <title>A Global Phylogenomic Analysis of the Shiitake Genus Lentinula.</title>
        <authorList>
            <consortium name="DOE Joint Genome Institute"/>
            <person name="Sierra-Patev S."/>
            <person name="Min B."/>
            <person name="Naranjo-Ortiz M."/>
            <person name="Looney B."/>
            <person name="Konkel Z."/>
            <person name="Slot J.C."/>
            <person name="Sakamoto Y."/>
            <person name="Steenwyk J.L."/>
            <person name="Rokas A."/>
            <person name="Carro J."/>
            <person name="Camarero S."/>
            <person name="Ferreira P."/>
            <person name="Molpeceres G."/>
            <person name="Ruiz-Duenas F.J."/>
            <person name="Serrano A."/>
            <person name="Henrissat B."/>
            <person name="Drula E."/>
            <person name="Hughes K.W."/>
            <person name="Mata J.L."/>
            <person name="Ishikawa N.K."/>
            <person name="Vargas-Isla R."/>
            <person name="Ushijima S."/>
            <person name="Smith C.A."/>
            <person name="Ahrendt S."/>
            <person name="Andreopoulos W."/>
            <person name="He G."/>
            <person name="Labutti K."/>
            <person name="Lipzen A."/>
            <person name="Ng V."/>
            <person name="Riley R."/>
            <person name="Sandor L."/>
            <person name="Barry K."/>
            <person name="Martinez A.T."/>
            <person name="Xiao Y."/>
            <person name="Gibbons J.G."/>
            <person name="Terashima K."/>
            <person name="Grigoriev I.V."/>
            <person name="Hibbett D.S."/>
        </authorList>
    </citation>
    <scope>NUCLEOTIDE SEQUENCE</scope>
    <source>
        <strain evidence="2">RHP3577 ss4</strain>
    </source>
</reference>
<evidence type="ECO:0000313" key="3">
    <source>
        <dbReference type="Proteomes" id="UP001150217"/>
    </source>
</evidence>
<dbReference type="Pfam" id="PF20231">
    <property type="entry name" value="DUF6589"/>
    <property type="match status" value="1"/>
</dbReference>
<dbReference type="EMBL" id="JANVFT010000084">
    <property type="protein sequence ID" value="KAJ4472426.1"/>
    <property type="molecule type" value="Genomic_DNA"/>
</dbReference>
<name>A0ABQ8V996_9AGAR</name>
<feature type="domain" description="DUF6589" evidence="1">
    <location>
        <begin position="1"/>
        <end position="133"/>
    </location>
</feature>
<dbReference type="InterPro" id="IPR046496">
    <property type="entry name" value="DUF6589"/>
</dbReference>
<comment type="caution">
    <text evidence="2">The sequence shown here is derived from an EMBL/GenBank/DDBJ whole genome shotgun (WGS) entry which is preliminary data.</text>
</comment>
<feature type="non-terminal residue" evidence="2">
    <location>
        <position position="1"/>
    </location>
</feature>
<proteinExistence type="predicted"/>
<organism evidence="2 3">
    <name type="scientific">Lentinula lateritia</name>
    <dbReference type="NCBI Taxonomy" id="40482"/>
    <lineage>
        <taxon>Eukaryota</taxon>
        <taxon>Fungi</taxon>
        <taxon>Dikarya</taxon>
        <taxon>Basidiomycota</taxon>
        <taxon>Agaricomycotina</taxon>
        <taxon>Agaricomycetes</taxon>
        <taxon>Agaricomycetidae</taxon>
        <taxon>Agaricales</taxon>
        <taxon>Marasmiineae</taxon>
        <taxon>Omphalotaceae</taxon>
        <taxon>Lentinula</taxon>
    </lineage>
</organism>
<accession>A0ABQ8V996</accession>
<keyword evidence="3" id="KW-1185">Reference proteome</keyword>
<sequence>RDTTIENAILFNHDGLFYIELVHAVRTGDIGRVVNVLKMWMIMMRTKKTMPKYADAIFKTLGCVTTYPEKLRKFFLHNWLVNVTGQPNCFKEVDLLQEHQNFWAKVFQHAFNISSLGTKHTIPDMTQDINILATALEENKIQVYVMNRPSNEFIDPVRDLLGEGAKYPNSRTAFQRF</sequence>
<feature type="non-terminal residue" evidence="2">
    <location>
        <position position="177"/>
    </location>
</feature>
<evidence type="ECO:0000313" key="2">
    <source>
        <dbReference type="EMBL" id="KAJ4472426.1"/>
    </source>
</evidence>
<gene>
    <name evidence="2" type="ORF">C8R41DRAFT_701928</name>
</gene>